<dbReference type="InterPro" id="IPR013103">
    <property type="entry name" value="RVT_2"/>
</dbReference>
<keyword evidence="10" id="KW-0067">ATP-binding</keyword>
<dbReference type="GO" id="GO:0006508">
    <property type="term" value="P:proteolysis"/>
    <property type="evidence" value="ECO:0007669"/>
    <property type="project" value="UniProtKB-KW"/>
</dbReference>
<dbReference type="GO" id="GO:0005524">
    <property type="term" value="F:ATP binding"/>
    <property type="evidence" value="ECO:0007669"/>
    <property type="project" value="UniProtKB-KW"/>
</dbReference>
<evidence type="ECO:0000256" key="19">
    <source>
        <dbReference type="SAM" id="MobiDB-lite"/>
    </source>
</evidence>
<keyword evidence="7" id="KW-0064">Aspartyl protease</keyword>
<evidence type="ECO:0000313" key="22">
    <source>
        <dbReference type="EMBL" id="KAL0803304.1"/>
    </source>
</evidence>
<evidence type="ECO:0000256" key="4">
    <source>
        <dbReference type="ARBA" id="ARBA00022722"/>
    </source>
</evidence>
<dbReference type="InterPro" id="IPR036875">
    <property type="entry name" value="Znf_CCHC_sf"/>
</dbReference>
<dbReference type="InterPro" id="IPR054722">
    <property type="entry name" value="PolX-like_BBD"/>
</dbReference>
<dbReference type="InterPro" id="IPR057670">
    <property type="entry name" value="SH3_retrovirus"/>
</dbReference>
<sequence length="935" mass="105503">MSEKSMATIEKLKGREDYASWKFAVQAYLEHEELWDCVAPIEGVSVDSKKDVKARSKLILLVDPMNYIHIQEAKSAKEVWTNLGKAFDDSGLTRRVGLLRELITTSLENCTSIEDYVNKIMTSAHKLRNIGFEVKDEWLGTLLLTGLPDQYKPMLMALESSGVAITADLVKTKLLQEVKSSETGVFFTNRKKLQPIKHGGTSKGPRCYSCNKYGHISRNCKVKANSNKKSDAKCDSNSFAAAFSTTINSNSGWFVDSGAAMHMTMNRSWLYDEAPPPVGSVRAANNKELKVVCCGKVNLNVTQKDGTTKLIQRMGHLNFSDLKKLEEQAEGVKLSPSTDMTCISCIEGKQARLPFTSAGSRASALLELVHSDVCGPMEVTSLGGARYFLTFIDDFSRKVCVFTLKSKSECLNKFKEYKCLVESQLNVKIKTLRTDNGTEYTNKEFADFLRSSGIKHQTSTPYSPQQNGLAERMNRTLVEKARCMLINANLQKYLWAEAVVTAAYIVNRSPTRALDWKTPEEKWSGKQPIVSHMRVFGCEAMMQIPKEKVKKWDSRSRKMIFLGYCDNSKGYRLLDIKSRTVMKSRDVIFLENSVKRDFVTVPLSSPESEKQVSSDVLESDADDNSDLSTHTAVEHSEVEVTDDPDYVPERPIDLPERSNITLRPRNRKNAETEPKTYICSNDVSSCSVPQTYTEAIMSNDSQLWVESINEELKAHDDNGTWQLVEKPPEAKVIGCKWVFRIKDEQSGPRYKSRLCAKGYAQKYGIDYTETFSPTVRYDSIRLLLSIAAEKGMSMMQFDVKTAFLYGELHEHIYMTPPEGLTVQPNVVCKLKKSLYGLKQAPRCWNAKFNSVLKKYGFIDCHADRCVYVSCFRGIKVYLLERGHMSAVRRRAPRRRAAAARWRCRQFSRRVTARGVAASQICAARRRGGVAARCHT</sequence>
<keyword evidence="13" id="KW-0695">RNA-directed DNA polymerase</keyword>
<evidence type="ECO:0000256" key="2">
    <source>
        <dbReference type="ARBA" id="ARBA00022612"/>
    </source>
</evidence>
<gene>
    <name evidence="22" type="ORF">ABMA28_017214</name>
</gene>
<dbReference type="InterPro" id="IPR036397">
    <property type="entry name" value="RNaseH_sf"/>
</dbReference>
<reference evidence="22 23" key="1">
    <citation type="submission" date="2024-06" db="EMBL/GenBank/DDBJ databases">
        <title>A chromosome-level genome assembly of beet webworm, Loxostege sticticalis.</title>
        <authorList>
            <person name="Zhang Y."/>
        </authorList>
    </citation>
    <scope>NUCLEOTIDE SEQUENCE [LARGE SCALE GENOMIC DNA]</scope>
    <source>
        <strain evidence="22">AQ028</strain>
        <tissue evidence="22">Male pupae</tissue>
    </source>
</reference>
<dbReference type="GO" id="GO:0015074">
    <property type="term" value="P:DNA integration"/>
    <property type="evidence" value="ECO:0007669"/>
    <property type="project" value="UniProtKB-KW"/>
</dbReference>
<keyword evidence="15" id="KW-0917">Virion maturation</keyword>
<keyword evidence="11" id="KW-0460">Magnesium</keyword>
<protein>
    <recommendedName>
        <fullName evidence="24">Retrovirus-related Pol polyprotein from transposon TNT 1-94</fullName>
    </recommendedName>
</protein>
<dbReference type="EMBL" id="JBEDNZ010000043">
    <property type="protein sequence ID" value="KAL0803304.1"/>
    <property type="molecule type" value="Genomic_DNA"/>
</dbReference>
<dbReference type="GO" id="GO:0004190">
    <property type="term" value="F:aspartic-type endopeptidase activity"/>
    <property type="evidence" value="ECO:0007669"/>
    <property type="project" value="UniProtKB-KW"/>
</dbReference>
<dbReference type="GO" id="GO:0003887">
    <property type="term" value="F:DNA-directed DNA polymerase activity"/>
    <property type="evidence" value="ECO:0007669"/>
    <property type="project" value="UniProtKB-KW"/>
</dbReference>
<evidence type="ECO:0000256" key="9">
    <source>
        <dbReference type="ARBA" id="ARBA00022801"/>
    </source>
</evidence>
<evidence type="ECO:0000256" key="1">
    <source>
        <dbReference type="ARBA" id="ARBA00002180"/>
    </source>
</evidence>
<evidence type="ECO:0000256" key="11">
    <source>
        <dbReference type="ARBA" id="ARBA00022842"/>
    </source>
</evidence>
<dbReference type="PANTHER" id="PTHR42648">
    <property type="entry name" value="TRANSPOSASE, PUTATIVE-RELATED"/>
    <property type="match status" value="1"/>
</dbReference>
<dbReference type="PROSITE" id="PS50158">
    <property type="entry name" value="ZF_CCHC"/>
    <property type="match status" value="1"/>
</dbReference>
<keyword evidence="17" id="KW-0511">Multifunctional enzyme</keyword>
<evidence type="ECO:0000256" key="5">
    <source>
        <dbReference type="ARBA" id="ARBA00022723"/>
    </source>
</evidence>
<comment type="caution">
    <text evidence="22">The sequence shown here is derived from an EMBL/GenBank/DDBJ whole genome shotgun (WGS) entry which is preliminary data.</text>
</comment>
<dbReference type="InterPro" id="IPR039537">
    <property type="entry name" value="Retrotran_Ty1/copia-like"/>
</dbReference>
<keyword evidence="14" id="KW-0808">Transferase</keyword>
<name>A0ABD0S2L5_LOXSC</name>
<evidence type="ECO:0000256" key="7">
    <source>
        <dbReference type="ARBA" id="ARBA00022750"/>
    </source>
</evidence>
<dbReference type="PANTHER" id="PTHR42648:SF11">
    <property type="entry name" value="TRANSPOSON TY4-P GAG-POL POLYPROTEIN"/>
    <property type="match status" value="1"/>
</dbReference>
<evidence type="ECO:0000256" key="16">
    <source>
        <dbReference type="ARBA" id="ARBA00023172"/>
    </source>
</evidence>
<feature type="domain" description="Integrase catalytic" evidence="21">
    <location>
        <begin position="350"/>
        <end position="527"/>
    </location>
</feature>
<proteinExistence type="predicted"/>
<evidence type="ECO:0000256" key="17">
    <source>
        <dbReference type="ARBA" id="ARBA00023268"/>
    </source>
</evidence>
<dbReference type="PROSITE" id="PS50994">
    <property type="entry name" value="INTEGRASE"/>
    <property type="match status" value="1"/>
</dbReference>
<keyword evidence="9" id="KW-0378">Hydrolase</keyword>
<dbReference type="Pfam" id="PF00665">
    <property type="entry name" value="rve"/>
    <property type="match status" value="1"/>
</dbReference>
<evidence type="ECO:0000256" key="14">
    <source>
        <dbReference type="ARBA" id="ARBA00022932"/>
    </source>
</evidence>
<keyword evidence="18" id="KW-0862">Zinc</keyword>
<dbReference type="AlphaFoldDB" id="A0ABD0S2L5"/>
<dbReference type="SMART" id="SM00343">
    <property type="entry name" value="ZnF_C2HC"/>
    <property type="match status" value="1"/>
</dbReference>
<evidence type="ECO:0008006" key="24">
    <source>
        <dbReference type="Google" id="ProtNLM"/>
    </source>
</evidence>
<dbReference type="Pfam" id="PF25597">
    <property type="entry name" value="SH3_retrovirus"/>
    <property type="match status" value="1"/>
</dbReference>
<evidence type="ECO:0000256" key="6">
    <source>
        <dbReference type="ARBA" id="ARBA00022741"/>
    </source>
</evidence>
<evidence type="ECO:0000256" key="10">
    <source>
        <dbReference type="ARBA" id="ARBA00022840"/>
    </source>
</evidence>
<evidence type="ECO:0000313" key="23">
    <source>
        <dbReference type="Proteomes" id="UP001549921"/>
    </source>
</evidence>
<dbReference type="SUPFAM" id="SSF57756">
    <property type="entry name" value="Retrovirus zinc finger-like domains"/>
    <property type="match status" value="1"/>
</dbReference>
<dbReference type="SUPFAM" id="SSF53098">
    <property type="entry name" value="Ribonuclease H-like"/>
    <property type="match status" value="1"/>
</dbReference>
<dbReference type="Gene3D" id="3.30.420.10">
    <property type="entry name" value="Ribonuclease H-like superfamily/Ribonuclease H"/>
    <property type="match status" value="1"/>
</dbReference>
<evidence type="ECO:0000256" key="18">
    <source>
        <dbReference type="PROSITE-ProRule" id="PRU00047"/>
    </source>
</evidence>
<keyword evidence="2" id="KW-1188">Viral release from host cell</keyword>
<accession>A0ABD0S2L5</accession>
<keyword evidence="18" id="KW-0863">Zinc-finger</keyword>
<evidence type="ECO:0000259" key="20">
    <source>
        <dbReference type="PROSITE" id="PS50158"/>
    </source>
</evidence>
<keyword evidence="16" id="KW-0233">DNA recombination</keyword>
<evidence type="ECO:0000256" key="3">
    <source>
        <dbReference type="ARBA" id="ARBA00022670"/>
    </source>
</evidence>
<evidence type="ECO:0000256" key="12">
    <source>
        <dbReference type="ARBA" id="ARBA00022908"/>
    </source>
</evidence>
<keyword evidence="3" id="KW-0645">Protease</keyword>
<dbReference type="Proteomes" id="UP001549921">
    <property type="component" value="Unassembled WGS sequence"/>
</dbReference>
<dbReference type="Pfam" id="PF14223">
    <property type="entry name" value="Retrotran_gag_2"/>
    <property type="match status" value="1"/>
</dbReference>
<dbReference type="InterPro" id="IPR001878">
    <property type="entry name" value="Znf_CCHC"/>
</dbReference>
<dbReference type="GO" id="GO:0004519">
    <property type="term" value="F:endonuclease activity"/>
    <property type="evidence" value="ECO:0007669"/>
    <property type="project" value="UniProtKB-KW"/>
</dbReference>
<keyword evidence="14" id="KW-0548">Nucleotidyltransferase</keyword>
<dbReference type="GO" id="GO:0008270">
    <property type="term" value="F:zinc ion binding"/>
    <property type="evidence" value="ECO:0007669"/>
    <property type="project" value="UniProtKB-KW"/>
</dbReference>
<evidence type="ECO:0000256" key="8">
    <source>
        <dbReference type="ARBA" id="ARBA00022759"/>
    </source>
</evidence>
<evidence type="ECO:0000259" key="21">
    <source>
        <dbReference type="PROSITE" id="PS50994"/>
    </source>
</evidence>
<keyword evidence="8" id="KW-0255">Endonuclease</keyword>
<keyword evidence="6" id="KW-0547">Nucleotide-binding</keyword>
<evidence type="ECO:0000256" key="13">
    <source>
        <dbReference type="ARBA" id="ARBA00022918"/>
    </source>
</evidence>
<dbReference type="InterPro" id="IPR001584">
    <property type="entry name" value="Integrase_cat-core"/>
</dbReference>
<keyword evidence="14" id="KW-0239">DNA-directed DNA polymerase</keyword>
<dbReference type="GO" id="GO:0003964">
    <property type="term" value="F:RNA-directed DNA polymerase activity"/>
    <property type="evidence" value="ECO:0007669"/>
    <property type="project" value="UniProtKB-KW"/>
</dbReference>
<dbReference type="GO" id="GO:0006310">
    <property type="term" value="P:DNA recombination"/>
    <property type="evidence" value="ECO:0007669"/>
    <property type="project" value="UniProtKB-KW"/>
</dbReference>
<dbReference type="GO" id="GO:0042575">
    <property type="term" value="C:DNA polymerase complex"/>
    <property type="evidence" value="ECO:0007669"/>
    <property type="project" value="UniProtKB-ARBA"/>
</dbReference>
<evidence type="ECO:0000256" key="15">
    <source>
        <dbReference type="ARBA" id="ARBA00023113"/>
    </source>
</evidence>
<organism evidence="22 23">
    <name type="scientific">Loxostege sticticalis</name>
    <name type="common">Beet webworm moth</name>
    <dbReference type="NCBI Taxonomy" id="481309"/>
    <lineage>
        <taxon>Eukaryota</taxon>
        <taxon>Metazoa</taxon>
        <taxon>Ecdysozoa</taxon>
        <taxon>Arthropoda</taxon>
        <taxon>Hexapoda</taxon>
        <taxon>Insecta</taxon>
        <taxon>Pterygota</taxon>
        <taxon>Neoptera</taxon>
        <taxon>Endopterygota</taxon>
        <taxon>Lepidoptera</taxon>
        <taxon>Glossata</taxon>
        <taxon>Ditrysia</taxon>
        <taxon>Pyraloidea</taxon>
        <taxon>Crambidae</taxon>
        <taxon>Pyraustinae</taxon>
        <taxon>Loxostege</taxon>
    </lineage>
</organism>
<dbReference type="Pfam" id="PF07727">
    <property type="entry name" value="RVT_2"/>
    <property type="match status" value="1"/>
</dbReference>
<dbReference type="InterPro" id="IPR043502">
    <property type="entry name" value="DNA/RNA_pol_sf"/>
</dbReference>
<comment type="function">
    <text evidence="1">The aspartyl protease (PR) mediates the proteolytic cleavages of the Gag and Gag-Pol polyproteins after assembly of the VLP.</text>
</comment>
<keyword evidence="12" id="KW-0229">DNA integration</keyword>
<dbReference type="InterPro" id="IPR012337">
    <property type="entry name" value="RNaseH-like_sf"/>
</dbReference>
<keyword evidence="5" id="KW-0479">Metal-binding</keyword>
<feature type="domain" description="CCHC-type" evidence="20">
    <location>
        <begin position="206"/>
        <end position="221"/>
    </location>
</feature>
<feature type="region of interest" description="Disordered" evidence="19">
    <location>
        <begin position="602"/>
        <end position="652"/>
    </location>
</feature>
<dbReference type="Pfam" id="PF22936">
    <property type="entry name" value="Pol_BBD"/>
    <property type="match status" value="1"/>
</dbReference>
<keyword evidence="4" id="KW-0540">Nuclease</keyword>
<dbReference type="SUPFAM" id="SSF56672">
    <property type="entry name" value="DNA/RNA polymerases"/>
    <property type="match status" value="1"/>
</dbReference>